<evidence type="ECO:0000313" key="4">
    <source>
        <dbReference type="Proteomes" id="UP000606580"/>
    </source>
</evidence>
<dbReference type="Proteomes" id="UP000606580">
    <property type="component" value="Unassembled WGS sequence"/>
</dbReference>
<dbReference type="InterPro" id="IPR048068">
    <property type="entry name" value="LarA-like"/>
</dbReference>
<evidence type="ECO:0000259" key="2">
    <source>
        <dbReference type="Pfam" id="PF21113"/>
    </source>
</evidence>
<dbReference type="SUPFAM" id="SSF53335">
    <property type="entry name" value="S-adenosyl-L-methionine-dependent methyltransferases"/>
    <property type="match status" value="1"/>
</dbReference>
<dbReference type="InterPro" id="IPR018657">
    <property type="entry name" value="LarA-like_N"/>
</dbReference>
<dbReference type="PANTHER" id="PTHR33171">
    <property type="entry name" value="LAR_N DOMAIN-CONTAINING PROTEIN"/>
    <property type="match status" value="1"/>
</dbReference>
<proteinExistence type="predicted"/>
<organism evidence="3 4">
    <name type="scientific">Candidatus Ethanoperedens thermophilum</name>
    <dbReference type="NCBI Taxonomy" id="2766897"/>
    <lineage>
        <taxon>Archaea</taxon>
        <taxon>Methanobacteriati</taxon>
        <taxon>Methanobacteriota</taxon>
        <taxon>Stenosarchaea group</taxon>
        <taxon>Methanomicrobia</taxon>
        <taxon>Methanosarcinales</taxon>
        <taxon>Methanosarcinales incertae sedis</taxon>
        <taxon>GOM Arc I cluster</taxon>
        <taxon>Candidatus Ethanoperedens</taxon>
    </lineage>
</organism>
<accession>A0A848D881</accession>
<dbReference type="InterPro" id="IPR048520">
    <property type="entry name" value="LarA_C"/>
</dbReference>
<dbReference type="InterPro" id="IPR043166">
    <property type="entry name" value="LarA-like_C"/>
</dbReference>
<dbReference type="Pfam" id="PF21113">
    <property type="entry name" value="LarA_C"/>
    <property type="match status" value="1"/>
</dbReference>
<gene>
    <name evidence="3" type="primary">larA</name>
    <name evidence="3" type="ORF">GIS02_03720</name>
</gene>
<dbReference type="AlphaFoldDB" id="A0A848D881"/>
<reference evidence="3" key="1">
    <citation type="journal article" date="2020" name="MBio">
        <title>'Candidatus Ethanoperedens,' a Thermophilic Genus of Archaea Mediating the Anaerobic Oxidation of Ethane.</title>
        <authorList>
            <person name="Hahn C.J."/>
            <person name="Laso-Perez R."/>
            <person name="Vulcano F."/>
            <person name="Vaziourakis K.M."/>
            <person name="Stokke R."/>
            <person name="Steen I.H."/>
            <person name="Teske A."/>
            <person name="Boetius A."/>
            <person name="Liebeke M."/>
            <person name="Amann R."/>
            <person name="Knittel K."/>
            <person name="Wegener G."/>
        </authorList>
    </citation>
    <scope>NUCLEOTIDE SEQUENCE</scope>
    <source>
        <strain evidence="3">GoM-Arc1-LC-WB58</strain>
    </source>
</reference>
<dbReference type="NCBIfam" id="NF033504">
    <property type="entry name" value="Ni_dep_LarA"/>
    <property type="match status" value="1"/>
</dbReference>
<feature type="domain" description="LarA-like N-terminal" evidence="1">
    <location>
        <begin position="16"/>
        <end position="198"/>
    </location>
</feature>
<dbReference type="InterPro" id="IPR029063">
    <property type="entry name" value="SAM-dependent_MTases_sf"/>
</dbReference>
<evidence type="ECO:0000313" key="3">
    <source>
        <dbReference type="EMBL" id="NMG83299.1"/>
    </source>
</evidence>
<dbReference type="Pfam" id="PF09861">
    <property type="entry name" value="Lar_N"/>
    <property type="match status" value="1"/>
</dbReference>
<feature type="domain" description="Lactate racemase C-terminal" evidence="2">
    <location>
        <begin position="264"/>
        <end position="401"/>
    </location>
</feature>
<comment type="caution">
    <text evidence="3">The sequence shown here is derived from an EMBL/GenBank/DDBJ whole genome shotgun (WGS) entry which is preliminary data.</text>
</comment>
<sequence length="411" mass="44985">MRISLPMGSSTITGDVSDDAQIILPKKSNKKTIDSDILLKNALSSPIASRPLSEIIGSDESVAILVSDITRPVPTKKLLPHLFTELEHAGVKSRTRIIFGLGLHRLMSEPEKKHILADYYYQASHLEHELDHCTYLKDTEQGTPVEIFSKVAECDRIICTGNIEFHYYAGYTGGAKALLPGVSSERSIIKNHSLMLDETSYAGNIDGALRRDIDEAGRIAGVDFIYDVVLDSNKNIIHAVAGDAIKAHRNGTQIVDELYKIPVEPADIVIVSAGGMPKDINLFQAHKALENVKNAVKDGGAIILAAACGEGYGNRVFETWINECRTPQDAITRLQKGFVMGGHKAALIGKLALEKELYLLSNNGSDFAKRAYFKHASTLQKAINAAMKNRTKPRILVVPYGNITLLTKNNI</sequence>
<dbReference type="EMBL" id="WNEG01000073">
    <property type="protein sequence ID" value="NMG83299.1"/>
    <property type="molecule type" value="Genomic_DNA"/>
</dbReference>
<dbReference type="Gene3D" id="3.90.226.30">
    <property type="match status" value="1"/>
</dbReference>
<dbReference type="GO" id="GO:0050043">
    <property type="term" value="F:lactate racemase activity"/>
    <property type="evidence" value="ECO:0007669"/>
    <property type="project" value="InterPro"/>
</dbReference>
<dbReference type="Gene3D" id="3.40.50.11440">
    <property type="match status" value="1"/>
</dbReference>
<dbReference type="InterPro" id="IPR047926">
    <property type="entry name" value="Ni_dep_LarA"/>
</dbReference>
<dbReference type="PANTHER" id="PTHR33171:SF17">
    <property type="entry name" value="LARA-LIKE N-TERMINAL DOMAIN-CONTAINING PROTEIN"/>
    <property type="match status" value="1"/>
</dbReference>
<protein>
    <submittedName>
        <fullName evidence="3">Nickel-dependent lactate racemase</fullName>
    </submittedName>
</protein>
<evidence type="ECO:0000259" key="1">
    <source>
        <dbReference type="Pfam" id="PF09861"/>
    </source>
</evidence>
<name>A0A848D881_9EURY</name>